<dbReference type="Gene3D" id="1.10.10.10">
    <property type="entry name" value="Winged helix-like DNA-binding domain superfamily/Winged helix DNA-binding domain"/>
    <property type="match status" value="1"/>
</dbReference>
<evidence type="ECO:0000313" key="5">
    <source>
        <dbReference type="EMBL" id="PZX03702.1"/>
    </source>
</evidence>
<evidence type="ECO:0000256" key="2">
    <source>
        <dbReference type="ARBA" id="ARBA00023125"/>
    </source>
</evidence>
<proteinExistence type="predicted"/>
<feature type="domain" description="HTH marR-type" evidence="4">
    <location>
        <begin position="23"/>
        <end position="156"/>
    </location>
</feature>
<evidence type="ECO:0000256" key="1">
    <source>
        <dbReference type="ARBA" id="ARBA00023015"/>
    </source>
</evidence>
<comment type="caution">
    <text evidence="5">The sequence shown here is derived from an EMBL/GenBank/DDBJ whole genome shotgun (WGS) entry which is preliminary data.</text>
</comment>
<gene>
    <name evidence="5" type="ORF">C7437_106127</name>
</gene>
<keyword evidence="1" id="KW-0805">Transcription regulation</keyword>
<dbReference type="InterPro" id="IPR036388">
    <property type="entry name" value="WH-like_DNA-bd_sf"/>
</dbReference>
<keyword evidence="2" id="KW-0238">DNA-binding</keyword>
<dbReference type="PANTHER" id="PTHR42756">
    <property type="entry name" value="TRANSCRIPTIONAL REGULATOR, MARR"/>
    <property type="match status" value="1"/>
</dbReference>
<accession>A0A2W7MEY3</accession>
<dbReference type="SMART" id="SM00347">
    <property type="entry name" value="HTH_MARR"/>
    <property type="match status" value="1"/>
</dbReference>
<dbReference type="InterPro" id="IPR000835">
    <property type="entry name" value="HTH_MarR-typ"/>
</dbReference>
<dbReference type="InterPro" id="IPR011991">
    <property type="entry name" value="ArsR-like_HTH"/>
</dbReference>
<name>A0A2W7MEY3_9BACI</name>
<protein>
    <submittedName>
        <fullName evidence="5">MarR family transcriptional regulator</fullName>
    </submittedName>
</protein>
<keyword evidence="6" id="KW-1185">Reference proteome</keyword>
<evidence type="ECO:0000259" key="4">
    <source>
        <dbReference type="PROSITE" id="PS50995"/>
    </source>
</evidence>
<sequence length="156" mass="18635">MTKKEKEKEKRKEKGTSKVSKKETKLGYLIWFRLARVYNQNLKSTNIHLKEWDLTTAQFDVLSHIANEHPIMQQELADKLFVTKGNITQLLNKLESLGYIRREREWKTNFLYLTPEGKELFDEVLPAHLEYQADQYKQLTKDEKKQLLQLLKKIQI</sequence>
<dbReference type="GO" id="GO:0003677">
    <property type="term" value="F:DNA binding"/>
    <property type="evidence" value="ECO:0007669"/>
    <property type="project" value="UniProtKB-KW"/>
</dbReference>
<dbReference type="CDD" id="cd00090">
    <property type="entry name" value="HTH_ARSR"/>
    <property type="match status" value="1"/>
</dbReference>
<dbReference type="GO" id="GO:0003700">
    <property type="term" value="F:DNA-binding transcription factor activity"/>
    <property type="evidence" value="ECO:0007669"/>
    <property type="project" value="InterPro"/>
</dbReference>
<evidence type="ECO:0000256" key="3">
    <source>
        <dbReference type="ARBA" id="ARBA00023163"/>
    </source>
</evidence>
<reference evidence="5 6" key="1">
    <citation type="submission" date="2018-06" db="EMBL/GenBank/DDBJ databases">
        <title>Genomic Encyclopedia of Type Strains, Phase IV (KMG-IV): sequencing the most valuable type-strain genomes for metagenomic binning, comparative biology and taxonomic classification.</title>
        <authorList>
            <person name="Goeker M."/>
        </authorList>
    </citation>
    <scope>NUCLEOTIDE SEQUENCE [LARGE SCALE GENOMIC DNA]</scope>
    <source>
        <strain evidence="5 6">DSM 5</strain>
    </source>
</reference>
<dbReference type="Proteomes" id="UP000248646">
    <property type="component" value="Unassembled WGS sequence"/>
</dbReference>
<organism evidence="5 6">
    <name type="scientific">Psychrobacillus insolitus</name>
    <dbReference type="NCBI Taxonomy" id="1461"/>
    <lineage>
        <taxon>Bacteria</taxon>
        <taxon>Bacillati</taxon>
        <taxon>Bacillota</taxon>
        <taxon>Bacilli</taxon>
        <taxon>Bacillales</taxon>
        <taxon>Bacillaceae</taxon>
        <taxon>Psychrobacillus</taxon>
    </lineage>
</organism>
<dbReference type="SUPFAM" id="SSF46785">
    <property type="entry name" value="Winged helix' DNA-binding domain"/>
    <property type="match status" value="1"/>
</dbReference>
<dbReference type="PROSITE" id="PS50995">
    <property type="entry name" value="HTH_MARR_2"/>
    <property type="match status" value="1"/>
</dbReference>
<dbReference type="InterPro" id="IPR036390">
    <property type="entry name" value="WH_DNA-bd_sf"/>
</dbReference>
<evidence type="ECO:0000313" key="6">
    <source>
        <dbReference type="Proteomes" id="UP000248646"/>
    </source>
</evidence>
<keyword evidence="3" id="KW-0804">Transcription</keyword>
<dbReference type="AlphaFoldDB" id="A0A2W7MEY3"/>
<dbReference type="PRINTS" id="PR00598">
    <property type="entry name" value="HTHMARR"/>
</dbReference>
<dbReference type="PANTHER" id="PTHR42756:SF1">
    <property type="entry name" value="TRANSCRIPTIONAL REPRESSOR OF EMRAB OPERON"/>
    <property type="match status" value="1"/>
</dbReference>
<dbReference type="EMBL" id="QKZI01000006">
    <property type="protein sequence ID" value="PZX03702.1"/>
    <property type="molecule type" value="Genomic_DNA"/>
</dbReference>
<dbReference type="Pfam" id="PF12802">
    <property type="entry name" value="MarR_2"/>
    <property type="match status" value="1"/>
</dbReference>